<evidence type="ECO:0000313" key="2">
    <source>
        <dbReference type="EMBL" id="KAL3732119.1"/>
    </source>
</evidence>
<accession>A0ABD3K143</accession>
<gene>
    <name evidence="2" type="ORF">ACJRO7_028888</name>
</gene>
<feature type="region of interest" description="Disordered" evidence="1">
    <location>
        <begin position="68"/>
        <end position="94"/>
    </location>
</feature>
<sequence>MSNPGATKKASSENSEARLPPKRGQVKVRIVGMVVKKVARIASAAGLGRKRSRVAEVPASAPLLKISGCSLPSKGSPQRRTSSYLMSVKCKAQS</sequence>
<feature type="region of interest" description="Disordered" evidence="1">
    <location>
        <begin position="1"/>
        <end position="24"/>
    </location>
</feature>
<protein>
    <submittedName>
        <fullName evidence="2">Uncharacterized protein</fullName>
    </submittedName>
</protein>
<proteinExistence type="predicted"/>
<name>A0ABD3K143_EUCGL</name>
<evidence type="ECO:0000256" key="1">
    <source>
        <dbReference type="SAM" id="MobiDB-lite"/>
    </source>
</evidence>
<organism evidence="2 3">
    <name type="scientific">Eucalyptus globulus</name>
    <name type="common">Tasmanian blue gum</name>
    <dbReference type="NCBI Taxonomy" id="34317"/>
    <lineage>
        <taxon>Eukaryota</taxon>
        <taxon>Viridiplantae</taxon>
        <taxon>Streptophyta</taxon>
        <taxon>Embryophyta</taxon>
        <taxon>Tracheophyta</taxon>
        <taxon>Spermatophyta</taxon>
        <taxon>Magnoliopsida</taxon>
        <taxon>eudicotyledons</taxon>
        <taxon>Gunneridae</taxon>
        <taxon>Pentapetalae</taxon>
        <taxon>rosids</taxon>
        <taxon>malvids</taxon>
        <taxon>Myrtales</taxon>
        <taxon>Myrtaceae</taxon>
        <taxon>Myrtoideae</taxon>
        <taxon>Eucalypteae</taxon>
        <taxon>Eucalyptus</taxon>
    </lineage>
</organism>
<evidence type="ECO:0000313" key="3">
    <source>
        <dbReference type="Proteomes" id="UP001634007"/>
    </source>
</evidence>
<feature type="compositionally biased region" description="Polar residues" evidence="1">
    <location>
        <begin position="73"/>
        <end position="85"/>
    </location>
</feature>
<keyword evidence="3" id="KW-1185">Reference proteome</keyword>
<dbReference type="AlphaFoldDB" id="A0ABD3K143"/>
<comment type="caution">
    <text evidence="2">The sequence shown here is derived from an EMBL/GenBank/DDBJ whole genome shotgun (WGS) entry which is preliminary data.</text>
</comment>
<reference evidence="2 3" key="1">
    <citation type="submission" date="2024-11" db="EMBL/GenBank/DDBJ databases">
        <title>Chromosome-level genome assembly of Eucalyptus globulus Labill. provides insights into its genome evolution.</title>
        <authorList>
            <person name="Li X."/>
        </authorList>
    </citation>
    <scope>NUCLEOTIDE SEQUENCE [LARGE SCALE GENOMIC DNA]</scope>
    <source>
        <strain evidence="2">CL2024</strain>
        <tissue evidence="2">Fresh tender leaves</tissue>
    </source>
</reference>
<dbReference type="EMBL" id="JBJKBG010000007">
    <property type="protein sequence ID" value="KAL3732119.1"/>
    <property type="molecule type" value="Genomic_DNA"/>
</dbReference>
<dbReference type="Proteomes" id="UP001634007">
    <property type="component" value="Unassembled WGS sequence"/>
</dbReference>